<sequence>MVWFQCEDCGDNLKKPKLPSHFRVCCATKLSCIDCGKVFGQESVLGHTQCMTEMEKYGPKGQGQGKGTNGSAAKPNKDGKQQPDFDISVGLSERPPWFCSLCNTNATSKQTLLLHAEGKKHKARARAFHAAQQKLNKTEESAPETKPPLENPQNGELLDKKDVEEPQVQDINVEATNGSLPSNKKRKSNKTDDDNLMKRTKDDVVALGNGEVIQCGNTEAGKTGSDVKQKSFPASEETLNKIKWKKIISSALKSSPDGVIKMKKLRKTVLKALQESGITVDEDQFKNTIEHKINSSSRFTVENKHVRLVAKD</sequence>
<comment type="caution">
    <text evidence="11">The sequence shown here is derived from an EMBL/GenBank/DDBJ whole genome shotgun (WGS) entry which is preliminary data.</text>
</comment>
<evidence type="ECO:0000259" key="9">
    <source>
        <dbReference type="SMART" id="SM00451"/>
    </source>
</evidence>
<comment type="subcellular location">
    <subcellularLocation>
        <location evidence="1">Nucleus</location>
    </subcellularLocation>
</comment>
<dbReference type="PROSITE" id="PS51804">
    <property type="entry name" value="ZF_C2HC_LYAR"/>
    <property type="match status" value="1"/>
</dbReference>
<dbReference type="Pfam" id="PF08790">
    <property type="entry name" value="zf-LYAR"/>
    <property type="match status" value="1"/>
</dbReference>
<keyword evidence="4 7" id="KW-0863">Zinc-finger</keyword>
<feature type="region of interest" description="Disordered" evidence="8">
    <location>
        <begin position="58"/>
        <end position="87"/>
    </location>
</feature>
<dbReference type="EMBL" id="JAATIQ010000055">
    <property type="protein sequence ID" value="KAF4391927.1"/>
    <property type="molecule type" value="Genomic_DNA"/>
</dbReference>
<dbReference type="GO" id="GO:0000122">
    <property type="term" value="P:negative regulation of transcription by RNA polymerase II"/>
    <property type="evidence" value="ECO:0007669"/>
    <property type="project" value="TreeGrafter"/>
</dbReference>
<dbReference type="InterPro" id="IPR014898">
    <property type="entry name" value="Znf_C2H2_LYAR"/>
</dbReference>
<evidence type="ECO:0000256" key="5">
    <source>
        <dbReference type="ARBA" id="ARBA00022833"/>
    </source>
</evidence>
<accession>A0A7J6H9F4</accession>
<dbReference type="Gene3D" id="3.30.1490.490">
    <property type="match status" value="1"/>
</dbReference>
<gene>
    <name evidence="10" type="ORF">F8388_002339</name>
    <name evidence="11" type="ORF">G4B88_007502</name>
</gene>
<evidence type="ECO:0000313" key="11">
    <source>
        <dbReference type="EMBL" id="KAF4391927.1"/>
    </source>
</evidence>
<dbReference type="InterPro" id="IPR058719">
    <property type="entry name" value="WHD_LYAR"/>
</dbReference>
<name>A0A7J6H9F4_CANSA</name>
<dbReference type="InterPro" id="IPR036236">
    <property type="entry name" value="Znf_C2H2_sf"/>
</dbReference>
<evidence type="ECO:0000256" key="4">
    <source>
        <dbReference type="ARBA" id="ARBA00022771"/>
    </source>
</evidence>
<keyword evidence="3" id="KW-0677">Repeat</keyword>
<dbReference type="SMART" id="SM00451">
    <property type="entry name" value="ZnF_U1"/>
    <property type="match status" value="1"/>
</dbReference>
<dbReference type="OrthoDB" id="21474at2759"/>
<dbReference type="GO" id="GO:0008270">
    <property type="term" value="F:zinc ion binding"/>
    <property type="evidence" value="ECO:0007669"/>
    <property type="project" value="UniProtKB-KW"/>
</dbReference>
<dbReference type="InterPro" id="IPR013087">
    <property type="entry name" value="Znf_C2H2_type"/>
</dbReference>
<keyword evidence="2" id="KW-0479">Metal-binding</keyword>
<evidence type="ECO:0000256" key="3">
    <source>
        <dbReference type="ARBA" id="ARBA00022737"/>
    </source>
</evidence>
<keyword evidence="5" id="KW-0862">Zinc</keyword>
<keyword evidence="13" id="KW-1185">Reference proteome</keyword>
<dbReference type="InterPro" id="IPR039999">
    <property type="entry name" value="LYAR"/>
</dbReference>
<dbReference type="Gene3D" id="3.30.160.60">
    <property type="entry name" value="Classic Zinc Finger"/>
    <property type="match status" value="1"/>
</dbReference>
<dbReference type="GO" id="GO:0003677">
    <property type="term" value="F:DNA binding"/>
    <property type="evidence" value="ECO:0007669"/>
    <property type="project" value="InterPro"/>
</dbReference>
<dbReference type="GO" id="GO:0005730">
    <property type="term" value="C:nucleolus"/>
    <property type="evidence" value="ECO:0007669"/>
    <property type="project" value="TreeGrafter"/>
</dbReference>
<dbReference type="Pfam" id="PF12874">
    <property type="entry name" value="zf-met"/>
    <property type="match status" value="1"/>
</dbReference>
<evidence type="ECO:0000256" key="6">
    <source>
        <dbReference type="ARBA" id="ARBA00023242"/>
    </source>
</evidence>
<evidence type="ECO:0000313" key="12">
    <source>
        <dbReference type="Proteomes" id="UP000525078"/>
    </source>
</evidence>
<dbReference type="GO" id="GO:0006364">
    <property type="term" value="P:rRNA processing"/>
    <property type="evidence" value="ECO:0007669"/>
    <property type="project" value="TreeGrafter"/>
</dbReference>
<keyword evidence="6" id="KW-0539">Nucleus</keyword>
<feature type="compositionally biased region" description="Basic and acidic residues" evidence="8">
    <location>
        <begin position="189"/>
        <end position="199"/>
    </location>
</feature>
<feature type="domain" description="U1-type" evidence="9">
    <location>
        <begin position="94"/>
        <end position="128"/>
    </location>
</feature>
<dbReference type="Proteomes" id="UP000525078">
    <property type="component" value="Unassembled WGS sequence"/>
</dbReference>
<dbReference type="Proteomes" id="UP000583929">
    <property type="component" value="Unassembled WGS sequence"/>
</dbReference>
<dbReference type="PANTHER" id="PTHR13100:SF10">
    <property type="entry name" value="CELL GROWTH-REGULATING NUCLEOLAR PROTEIN"/>
    <property type="match status" value="1"/>
</dbReference>
<evidence type="ECO:0000256" key="7">
    <source>
        <dbReference type="PROSITE-ProRule" id="PRU01145"/>
    </source>
</evidence>
<protein>
    <recommendedName>
        <fullName evidence="9">U1-type domain-containing protein</fullName>
    </recommendedName>
</protein>
<dbReference type="EMBL" id="JAATIP010000241">
    <property type="protein sequence ID" value="KAF4357134.1"/>
    <property type="molecule type" value="Genomic_DNA"/>
</dbReference>
<organism evidence="11 13">
    <name type="scientific">Cannabis sativa</name>
    <name type="common">Hemp</name>
    <name type="synonym">Marijuana</name>
    <dbReference type="NCBI Taxonomy" id="3483"/>
    <lineage>
        <taxon>Eukaryota</taxon>
        <taxon>Viridiplantae</taxon>
        <taxon>Streptophyta</taxon>
        <taxon>Embryophyta</taxon>
        <taxon>Tracheophyta</taxon>
        <taxon>Spermatophyta</taxon>
        <taxon>Magnoliopsida</taxon>
        <taxon>eudicotyledons</taxon>
        <taxon>Gunneridae</taxon>
        <taxon>Pentapetalae</taxon>
        <taxon>rosids</taxon>
        <taxon>fabids</taxon>
        <taxon>Rosales</taxon>
        <taxon>Cannabaceae</taxon>
        <taxon>Cannabis</taxon>
    </lineage>
</organism>
<evidence type="ECO:0000313" key="13">
    <source>
        <dbReference type="Proteomes" id="UP000583929"/>
    </source>
</evidence>
<evidence type="ECO:0000313" key="10">
    <source>
        <dbReference type="EMBL" id="KAF4357134.1"/>
    </source>
</evidence>
<evidence type="ECO:0000256" key="1">
    <source>
        <dbReference type="ARBA" id="ARBA00004123"/>
    </source>
</evidence>
<dbReference type="FunFam" id="3.30.1490.490:FF:000001">
    <property type="entry name" value="cell growth-regulating nucleolar protein-like"/>
    <property type="match status" value="1"/>
</dbReference>
<feature type="region of interest" description="Disordered" evidence="8">
    <location>
        <begin position="133"/>
        <end position="199"/>
    </location>
</feature>
<evidence type="ECO:0000256" key="2">
    <source>
        <dbReference type="ARBA" id="ARBA00022723"/>
    </source>
</evidence>
<dbReference type="SUPFAM" id="SSF57667">
    <property type="entry name" value="beta-beta-alpha zinc fingers"/>
    <property type="match status" value="3"/>
</dbReference>
<evidence type="ECO:0000256" key="8">
    <source>
        <dbReference type="SAM" id="MobiDB-lite"/>
    </source>
</evidence>
<dbReference type="FunFam" id="3.30.160.60:FF:001583">
    <property type="entry name" value="UBP1-associated proteins 1C"/>
    <property type="match status" value="1"/>
</dbReference>
<proteinExistence type="predicted"/>
<reference evidence="12 13" key="1">
    <citation type="journal article" date="2020" name="bioRxiv">
        <title>Sequence and annotation of 42 cannabis genomes reveals extensive copy number variation in cannabinoid synthesis and pathogen resistance genes.</title>
        <authorList>
            <person name="Mckernan K.J."/>
            <person name="Helbert Y."/>
            <person name="Kane L.T."/>
            <person name="Ebling H."/>
            <person name="Zhang L."/>
            <person name="Liu B."/>
            <person name="Eaton Z."/>
            <person name="Mclaughlin S."/>
            <person name="Kingan S."/>
            <person name="Baybayan P."/>
            <person name="Concepcion G."/>
            <person name="Jordan M."/>
            <person name="Riva A."/>
            <person name="Barbazuk W."/>
            <person name="Harkins T."/>
        </authorList>
    </citation>
    <scope>NUCLEOTIDE SEQUENCE [LARGE SCALE GENOMIC DNA]</scope>
    <source>
        <strain evidence="12 13">cv. Jamaican Lion 4</strain>
        <strain evidence="11">Father</strain>
        <strain evidence="10">Mother</strain>
        <tissue evidence="11">Leaf</tissue>
    </source>
</reference>
<dbReference type="PANTHER" id="PTHR13100">
    <property type="entry name" value="CELL GROWTH-REGULATING NUCLEOLAR PROTEIN LYAR"/>
    <property type="match status" value="1"/>
</dbReference>
<dbReference type="InterPro" id="IPR003604">
    <property type="entry name" value="Matrin/U1-like-C_Znf_C2H2"/>
</dbReference>
<dbReference type="AlphaFoldDB" id="A0A7J6H9F4"/>
<dbReference type="Pfam" id="PF25879">
    <property type="entry name" value="WHD_LYAR"/>
    <property type="match status" value="1"/>
</dbReference>